<dbReference type="AlphaFoldDB" id="A0A4P7PIV2"/>
<dbReference type="CDD" id="cd03784">
    <property type="entry name" value="GT1_Gtf-like"/>
    <property type="match status" value="1"/>
</dbReference>
<accession>A0A4P7PIV2</accession>
<evidence type="ECO:0000313" key="4">
    <source>
        <dbReference type="Proteomes" id="UP000296468"/>
    </source>
</evidence>
<organism evidence="3 4">
    <name type="scientific">Pseudomonas viciae</name>
    <dbReference type="NCBI Taxonomy" id="2505979"/>
    <lineage>
        <taxon>Bacteria</taxon>
        <taxon>Pseudomonadati</taxon>
        <taxon>Pseudomonadota</taxon>
        <taxon>Gammaproteobacteria</taxon>
        <taxon>Pseudomonadales</taxon>
        <taxon>Pseudomonadaceae</taxon>
        <taxon>Pseudomonas</taxon>
    </lineage>
</organism>
<dbReference type="PANTHER" id="PTHR48050">
    <property type="entry name" value="STEROL 3-BETA-GLUCOSYLTRANSFERASE"/>
    <property type="match status" value="1"/>
</dbReference>
<dbReference type="Proteomes" id="UP000296468">
    <property type="component" value="Chromosome"/>
</dbReference>
<feature type="domain" description="Glycosyltransferase family 28 N-terminal" evidence="1">
    <location>
        <begin position="55"/>
        <end position="182"/>
    </location>
</feature>
<feature type="domain" description="Erythromycin biosynthesis protein CIII-like C-terminal" evidence="2">
    <location>
        <begin position="355"/>
        <end position="448"/>
    </location>
</feature>
<protein>
    <submittedName>
        <fullName evidence="3">Glycosyltransferase</fullName>
    </submittedName>
</protein>
<dbReference type="SUPFAM" id="SSF53756">
    <property type="entry name" value="UDP-Glycosyltransferase/glycogen phosphorylase"/>
    <property type="match status" value="1"/>
</dbReference>
<dbReference type="InterPro" id="IPR050426">
    <property type="entry name" value="Glycosyltransferase_28"/>
</dbReference>
<keyword evidence="3" id="KW-0808">Transferase</keyword>
<dbReference type="Pfam" id="PF03033">
    <property type="entry name" value="Glyco_transf_28"/>
    <property type="match status" value="1"/>
</dbReference>
<dbReference type="GO" id="GO:0033072">
    <property type="term" value="P:vancomycin biosynthetic process"/>
    <property type="evidence" value="ECO:0007669"/>
    <property type="project" value="UniProtKB-ARBA"/>
</dbReference>
<dbReference type="GO" id="GO:0016758">
    <property type="term" value="F:hexosyltransferase activity"/>
    <property type="evidence" value="ECO:0007669"/>
    <property type="project" value="InterPro"/>
</dbReference>
<dbReference type="InterPro" id="IPR002213">
    <property type="entry name" value="UDP_glucos_trans"/>
</dbReference>
<gene>
    <name evidence="3" type="ORF">EPZ47_16335</name>
</gene>
<dbReference type="GO" id="GO:0005975">
    <property type="term" value="P:carbohydrate metabolic process"/>
    <property type="evidence" value="ECO:0007669"/>
    <property type="project" value="InterPro"/>
</dbReference>
<reference evidence="3 4" key="1">
    <citation type="journal article" date="2019" name="Front. Microbiol.">
        <title>In silico and Genetic Analyses of Cyclic Lipopeptide Synthetic Gene Clusters in Pseudomonas sp. 11K1.</title>
        <authorList>
            <person name="Zhao H."/>
            <person name="Liu Y.P."/>
            <person name="Zhang L.Q."/>
        </authorList>
    </citation>
    <scope>NUCLEOTIDE SEQUENCE [LARGE SCALE GENOMIC DNA]</scope>
    <source>
        <strain evidence="3 4">11K1</strain>
    </source>
</reference>
<evidence type="ECO:0000313" key="3">
    <source>
        <dbReference type="EMBL" id="QBZ90213.1"/>
    </source>
</evidence>
<dbReference type="Gene3D" id="3.40.50.2000">
    <property type="entry name" value="Glycogen Phosphorylase B"/>
    <property type="match status" value="2"/>
</dbReference>
<dbReference type="Pfam" id="PF06722">
    <property type="entry name" value="EryCIII-like_C"/>
    <property type="match status" value="1"/>
</dbReference>
<evidence type="ECO:0000259" key="2">
    <source>
        <dbReference type="Pfam" id="PF06722"/>
    </source>
</evidence>
<dbReference type="InterPro" id="IPR004276">
    <property type="entry name" value="GlycoTrans_28_N"/>
</dbReference>
<name>A0A4P7PIV2_9PSED</name>
<dbReference type="PANTHER" id="PTHR48050:SF13">
    <property type="entry name" value="STEROL 3-BETA-GLUCOSYLTRANSFERASE UGT80A2"/>
    <property type="match status" value="1"/>
</dbReference>
<dbReference type="InterPro" id="IPR010610">
    <property type="entry name" value="EryCIII-like_C"/>
</dbReference>
<sequence length="472" mass="51622">MSPFSATDAAYLQPLKYAPQAESFLWMDSTGDAWSPVDQTCHPPHDHSRGSLMHVIITAIGSAGDVHPFVGIGRTLAARGHRITFCASAVFAPVIERCGFKFLPLGTREEYQAVMADPALWHPRTSLPTLWKTVGGTLREQYRLLEQACDDDTVMLGSLWAFSARLLQEKHGIPLVTGQVTPFAIWSPLARPTHPPGANLPAFVPYPLRRLLLGVIEHAFLDRLMKPELNGFRRELGLPPVKRIISQWISSPDRVLGLFPDWFARIQQDWPAQTVLTGFPLFDESGFEEPDAELEDFLSVAPPVVFTPGSTTVNAEQYFAAAAQALKLIDRRGVFLTSQPVDPALSSDGRILVRRYVPMSRILPHTSALVHHGGVGTTALAIAAGVPQIITPFAHDHFDNAARMQSLGCGLRIFSPASAESLATALDKVLNSHDVRASCDRYSKLMPSGESAREAAALQVEALARTATYRVA</sequence>
<dbReference type="GO" id="GO:0008194">
    <property type="term" value="F:UDP-glycosyltransferase activity"/>
    <property type="evidence" value="ECO:0007669"/>
    <property type="project" value="InterPro"/>
</dbReference>
<dbReference type="KEGG" id="pvk:EPZ47_16335"/>
<evidence type="ECO:0000259" key="1">
    <source>
        <dbReference type="Pfam" id="PF03033"/>
    </source>
</evidence>
<proteinExistence type="predicted"/>
<dbReference type="EMBL" id="CP035088">
    <property type="protein sequence ID" value="QBZ90213.1"/>
    <property type="molecule type" value="Genomic_DNA"/>
</dbReference>